<organism evidence="2 3">
    <name type="scientific">Exophiala aquamarina CBS 119918</name>
    <dbReference type="NCBI Taxonomy" id="1182545"/>
    <lineage>
        <taxon>Eukaryota</taxon>
        <taxon>Fungi</taxon>
        <taxon>Dikarya</taxon>
        <taxon>Ascomycota</taxon>
        <taxon>Pezizomycotina</taxon>
        <taxon>Eurotiomycetes</taxon>
        <taxon>Chaetothyriomycetidae</taxon>
        <taxon>Chaetothyriales</taxon>
        <taxon>Herpotrichiellaceae</taxon>
        <taxon>Exophiala</taxon>
    </lineage>
</organism>
<dbReference type="Pfam" id="PF00144">
    <property type="entry name" value="Beta-lactamase"/>
    <property type="match status" value="1"/>
</dbReference>
<dbReference type="EMBL" id="AMGV01000005">
    <property type="protein sequence ID" value="KEF56540.1"/>
    <property type="molecule type" value="Genomic_DNA"/>
</dbReference>
<dbReference type="RefSeq" id="XP_013259130.1">
    <property type="nucleotide sequence ID" value="XM_013403676.1"/>
</dbReference>
<dbReference type="InterPro" id="IPR001466">
    <property type="entry name" value="Beta-lactam-related"/>
</dbReference>
<feature type="domain" description="Beta-lactamase-related" evidence="1">
    <location>
        <begin position="49"/>
        <end position="333"/>
    </location>
</feature>
<dbReference type="InterPro" id="IPR012338">
    <property type="entry name" value="Beta-lactam/transpept-like"/>
</dbReference>
<dbReference type="Gene3D" id="3.40.710.10">
    <property type="entry name" value="DD-peptidase/beta-lactamase superfamily"/>
    <property type="match status" value="1"/>
</dbReference>
<keyword evidence="3" id="KW-1185">Reference proteome</keyword>
<dbReference type="VEuPathDB" id="FungiDB:A1O9_06728"/>
<evidence type="ECO:0000259" key="1">
    <source>
        <dbReference type="Pfam" id="PF00144"/>
    </source>
</evidence>
<sequence length="381" mass="41221">MTRTLPTVYLMTVRANRPGNPSIASQLEKLRVEYDVPALGVSVGPHFKGAVVGTRKVHTDVNATMHDVYHIGSNTKAMTATVIAVLVEEGILSWQTTLGEVLTDYSMLEVYRNVTIELLTSHRSGITDDSAQDETFFTSLTNVSAPLGRSRMAKQTLSSPSNSTQGIWVYANMNYVLAGLIIDVTTGQTVEDIMYSKLFKPLSMFSAGWGSTPQSSITSIDNPWGHIMTADGPQAVGEGEDNRYRDLPAGLSTAGLLHMTIQDWNKFLTMHLQAAKGRPPKTVKLSVKGFQKLHTSAPGPPPEEFPGFGYTYGGLARGEDASVPGQYMLAHCGSNDRNFACVNIITTNSTIFTSFTNEGGSAANNVTIELLASLRNGTMLF</sequence>
<dbReference type="STRING" id="1182545.A0A072PLX1"/>
<evidence type="ECO:0000313" key="2">
    <source>
        <dbReference type="EMBL" id="KEF56540.1"/>
    </source>
</evidence>
<accession>A0A072PLX1</accession>
<gene>
    <name evidence="2" type="ORF">A1O9_06728</name>
</gene>
<dbReference type="OrthoDB" id="5946976at2759"/>
<dbReference type="SUPFAM" id="SSF56601">
    <property type="entry name" value="beta-lactamase/transpeptidase-like"/>
    <property type="match status" value="1"/>
</dbReference>
<dbReference type="Proteomes" id="UP000027920">
    <property type="component" value="Unassembled WGS sequence"/>
</dbReference>
<protein>
    <submittedName>
        <fullName evidence="2">Beta-lactamase</fullName>
    </submittedName>
</protein>
<dbReference type="HOGENOM" id="CLU_020027_14_4_1"/>
<dbReference type="AlphaFoldDB" id="A0A072PLX1"/>
<comment type="caution">
    <text evidence="2">The sequence shown here is derived from an EMBL/GenBank/DDBJ whole genome shotgun (WGS) entry which is preliminary data.</text>
</comment>
<name>A0A072PLX1_9EURO</name>
<reference evidence="2 3" key="1">
    <citation type="submission" date="2013-03" db="EMBL/GenBank/DDBJ databases">
        <title>The Genome Sequence of Exophiala aquamarina CBS 119918.</title>
        <authorList>
            <consortium name="The Broad Institute Genomics Platform"/>
            <person name="Cuomo C."/>
            <person name="de Hoog S."/>
            <person name="Gorbushina A."/>
            <person name="Walker B."/>
            <person name="Young S.K."/>
            <person name="Zeng Q."/>
            <person name="Gargeya S."/>
            <person name="Fitzgerald M."/>
            <person name="Haas B."/>
            <person name="Abouelleil A."/>
            <person name="Allen A.W."/>
            <person name="Alvarado L."/>
            <person name="Arachchi H.M."/>
            <person name="Berlin A.M."/>
            <person name="Chapman S.B."/>
            <person name="Gainer-Dewar J."/>
            <person name="Goldberg J."/>
            <person name="Griggs A."/>
            <person name="Gujja S."/>
            <person name="Hansen M."/>
            <person name="Howarth C."/>
            <person name="Imamovic A."/>
            <person name="Ireland A."/>
            <person name="Larimer J."/>
            <person name="McCowan C."/>
            <person name="Murphy C."/>
            <person name="Pearson M."/>
            <person name="Poon T.W."/>
            <person name="Priest M."/>
            <person name="Roberts A."/>
            <person name="Saif S."/>
            <person name="Shea T."/>
            <person name="Sisk P."/>
            <person name="Sykes S."/>
            <person name="Wortman J."/>
            <person name="Nusbaum C."/>
            <person name="Birren B."/>
        </authorList>
    </citation>
    <scope>NUCLEOTIDE SEQUENCE [LARGE SCALE GENOMIC DNA]</scope>
    <source>
        <strain evidence="2 3">CBS 119918</strain>
    </source>
</reference>
<evidence type="ECO:0000313" key="3">
    <source>
        <dbReference type="Proteomes" id="UP000027920"/>
    </source>
</evidence>
<dbReference type="InterPro" id="IPR050789">
    <property type="entry name" value="Diverse_Enzym_Activities"/>
</dbReference>
<proteinExistence type="predicted"/>
<dbReference type="PANTHER" id="PTHR43283">
    <property type="entry name" value="BETA-LACTAMASE-RELATED"/>
    <property type="match status" value="1"/>
</dbReference>
<dbReference type="GeneID" id="25281644"/>